<proteinExistence type="predicted"/>
<dbReference type="EMBL" id="BK015512">
    <property type="protein sequence ID" value="DAE10487.1"/>
    <property type="molecule type" value="Genomic_DNA"/>
</dbReference>
<reference evidence="1" key="1">
    <citation type="journal article" date="2021" name="Proc. Natl. Acad. Sci. U.S.A.">
        <title>A Catalog of Tens of Thousands of Viruses from Human Metagenomes Reveals Hidden Associations with Chronic Diseases.</title>
        <authorList>
            <person name="Tisza M.J."/>
            <person name="Buck C.B."/>
        </authorList>
    </citation>
    <scope>NUCLEOTIDE SEQUENCE</scope>
    <source>
        <strain evidence="1">CtrAf3</strain>
    </source>
</reference>
<evidence type="ECO:0000313" key="1">
    <source>
        <dbReference type="EMBL" id="DAE10487.1"/>
    </source>
</evidence>
<accession>A0A8S5PTS5</accession>
<protein>
    <submittedName>
        <fullName evidence="1">Uncharacterized protein</fullName>
    </submittedName>
</protein>
<sequence length="134" mass="14847">MCYTVADYSFLATPLPAESHKVEELRQAIAKAESFGYSVAREMEKLDQQLVKLETGLTIARMESMKKHSGEKVVVLEAKVQADVAEVVQKKASLEADLKYLKHLQRLIENRCSVGQSLLANLTSQIKAGINIQG</sequence>
<organism evidence="1">
    <name type="scientific">Siphoviridae sp. ctrAf3</name>
    <dbReference type="NCBI Taxonomy" id="2825687"/>
    <lineage>
        <taxon>Viruses</taxon>
        <taxon>Duplodnaviria</taxon>
        <taxon>Heunggongvirae</taxon>
        <taxon>Uroviricota</taxon>
        <taxon>Caudoviricetes</taxon>
    </lineage>
</organism>
<name>A0A8S5PTS5_9CAUD</name>